<dbReference type="Proteomes" id="UP000231183">
    <property type="component" value="Unassembled WGS sequence"/>
</dbReference>
<proteinExistence type="predicted"/>
<name>A0A2M6W316_9BACT</name>
<dbReference type="AlphaFoldDB" id="A0A2M6W316"/>
<comment type="caution">
    <text evidence="1">The sequence shown here is derived from an EMBL/GenBank/DDBJ whole genome shotgun (WGS) entry which is preliminary data.</text>
</comment>
<organism evidence="1 2">
    <name type="scientific">Candidatus Magasanikbacteria bacterium CG10_big_fil_rev_8_21_14_0_10_40_10</name>
    <dbReference type="NCBI Taxonomy" id="1974648"/>
    <lineage>
        <taxon>Bacteria</taxon>
        <taxon>Candidatus Magasanikiibacteriota</taxon>
    </lineage>
</organism>
<reference evidence="2" key="1">
    <citation type="submission" date="2017-09" db="EMBL/GenBank/DDBJ databases">
        <title>Depth-based differentiation of microbial function through sediment-hosted aquifers and enrichment of novel symbionts in the deep terrestrial subsurface.</title>
        <authorList>
            <person name="Probst A.J."/>
            <person name="Ladd B."/>
            <person name="Jarett J.K."/>
            <person name="Geller-Mcgrath D.E."/>
            <person name="Sieber C.M.K."/>
            <person name="Emerson J.B."/>
            <person name="Anantharaman K."/>
            <person name="Thomas B.C."/>
            <person name="Malmstrom R."/>
            <person name="Stieglmeier M."/>
            <person name="Klingl A."/>
            <person name="Woyke T."/>
            <person name="Ryan C.M."/>
            <person name="Banfield J.F."/>
        </authorList>
    </citation>
    <scope>NUCLEOTIDE SEQUENCE [LARGE SCALE GENOMIC DNA]</scope>
</reference>
<evidence type="ECO:0000313" key="1">
    <source>
        <dbReference type="EMBL" id="PIT87125.1"/>
    </source>
</evidence>
<evidence type="ECO:0008006" key="3">
    <source>
        <dbReference type="Google" id="ProtNLM"/>
    </source>
</evidence>
<accession>A0A2M6W316</accession>
<dbReference type="EMBL" id="PFBX01000051">
    <property type="protein sequence ID" value="PIT87125.1"/>
    <property type="molecule type" value="Genomic_DNA"/>
</dbReference>
<gene>
    <name evidence="1" type="ORF">COU31_04580</name>
</gene>
<sequence length="464" mass="49746">MKKLVAQLRELKQASINPDQDWVKQNRASLVSHARQTSAQAKINIQSLGWTKYYHNIKDGLAFLTPNNFVFRLARPVMAGLLIFGLVSGSWVATVAASQDSLPGDLLYSAKIAMEKTQLAAAVVVGANETETKMHVNFAKRRAQEASQIVTENDSKRVNKAPELINNLKAELKKVDEKLDSLKQDNNTSVSASALKDVSQETSLIKDILNKTQTSLDASNVSSTISNTTAIVTANNNEIAKQIIEAKDAVKDTLVKSVEVIVEKHLNGDNTVNKEEIKQIINDQIKTVAQETETRKQMLEGVGVATELAAKQANKDGLVLITDGKDSAGALTNATSTGVKVDTMGEVNIKVKAATTQAEQALATISQKVGETNVLLQKDDLQQAVKTVKEINEVSRQADQVTATTINQVKSIDPLIVSSVVATVASGINTGSASTTFTSSSTIFTSVSSSVSNSSNPVIKETSN</sequence>
<evidence type="ECO:0000313" key="2">
    <source>
        <dbReference type="Proteomes" id="UP000231183"/>
    </source>
</evidence>
<protein>
    <recommendedName>
        <fullName evidence="3">DUF5667 domain-containing protein</fullName>
    </recommendedName>
</protein>